<sequence>MELNLNVWKRGSQRAVHKPLLLLYALSQYQKGHDRFFSYSEIDEPLKDLLIEFGPYRKSHHPEYPFWRLQNDGFWELKNHEKAQPRSSNSDAKKTELLKHNVMGGFTESAFIEITQNENKLAEAIGYLLSEFFPITLHEDIVELLGITNYFELPNKRDPNFRHLVLTAYGYTCAVCGFDCRIGHTSIGLEAAHIKWHQENGPSNVDNGISMCALHHRAFDRGVFTIDTDLRVVISIEAYGGRVFESLFHDYSGKEIKAPRSPHNAPNPKYLEWHRRNVFQSKHD</sequence>
<name>A0A5S9QTV0_9GAMM</name>
<proteinExistence type="predicted"/>
<feature type="domain" description="ScoMcrA-like DNA sulfur-binding" evidence="2">
    <location>
        <begin position="4"/>
        <end position="149"/>
    </location>
</feature>
<feature type="domain" description="HNH nuclease" evidence="1">
    <location>
        <begin position="173"/>
        <end position="227"/>
    </location>
</feature>
<evidence type="ECO:0000313" key="5">
    <source>
        <dbReference type="Proteomes" id="UP000441399"/>
    </source>
</evidence>
<protein>
    <submittedName>
        <fullName evidence="4">Uncharacterized protein</fullName>
    </submittedName>
</protein>
<dbReference type="Proteomes" id="UP000441399">
    <property type="component" value="Unassembled WGS sequence"/>
</dbReference>
<dbReference type="InterPro" id="IPR011396">
    <property type="entry name" value="PT_DNA_restrict"/>
</dbReference>
<dbReference type="Pfam" id="PF13391">
    <property type="entry name" value="HNH_2"/>
    <property type="match status" value="1"/>
</dbReference>
<dbReference type="EMBL" id="CACSIO010000045">
    <property type="protein sequence ID" value="CAA0122974.1"/>
    <property type="molecule type" value="Genomic_DNA"/>
</dbReference>
<dbReference type="NCBIfam" id="NF045808">
    <property type="entry name" value="PT-DNA_restrict"/>
    <property type="match status" value="1"/>
</dbReference>
<evidence type="ECO:0000313" key="3">
    <source>
        <dbReference type="EMBL" id="CAA0097909.1"/>
    </source>
</evidence>
<evidence type="ECO:0000313" key="4">
    <source>
        <dbReference type="EMBL" id="CAA0122974.1"/>
    </source>
</evidence>
<dbReference type="PIRSF" id="PIRSF030850">
    <property type="entry name" value="UCP030850"/>
    <property type="match status" value="1"/>
</dbReference>
<dbReference type="EMBL" id="CACSIO010000004">
    <property type="protein sequence ID" value="CAA0097909.1"/>
    <property type="molecule type" value="Genomic_DNA"/>
</dbReference>
<reference evidence="4 5" key="1">
    <citation type="submission" date="2019-11" db="EMBL/GenBank/DDBJ databases">
        <authorList>
            <person name="Holert J."/>
        </authorList>
    </citation>
    <scope>NUCLEOTIDE SEQUENCE [LARGE SCALE GENOMIC DNA]</scope>
    <source>
        <strain evidence="4">SB11_3</strain>
    </source>
</reference>
<gene>
    <name evidence="4" type="ORF">OPDIPICF_02740</name>
    <name evidence="3" type="ORF">OPDIPICF_04160</name>
</gene>
<evidence type="ECO:0000259" key="1">
    <source>
        <dbReference type="Pfam" id="PF13391"/>
    </source>
</evidence>
<dbReference type="InterPro" id="IPR003615">
    <property type="entry name" value="HNH_nuc"/>
</dbReference>
<dbReference type="AlphaFoldDB" id="A0A5S9QTV0"/>
<evidence type="ECO:0000259" key="2">
    <source>
        <dbReference type="Pfam" id="PF26340"/>
    </source>
</evidence>
<dbReference type="OrthoDB" id="529575at2"/>
<organism evidence="4 5">
    <name type="scientific">BD1-7 clade bacterium</name>
    <dbReference type="NCBI Taxonomy" id="2029982"/>
    <lineage>
        <taxon>Bacteria</taxon>
        <taxon>Pseudomonadati</taxon>
        <taxon>Pseudomonadota</taxon>
        <taxon>Gammaproteobacteria</taxon>
        <taxon>Cellvibrionales</taxon>
        <taxon>Spongiibacteraceae</taxon>
        <taxon>BD1-7 clade</taxon>
    </lineage>
</organism>
<dbReference type="Pfam" id="PF26340">
    <property type="entry name" value="DNA-SBD_ScoMcrA"/>
    <property type="match status" value="1"/>
</dbReference>
<dbReference type="InterPro" id="IPR058813">
    <property type="entry name" value="DNA-SBD_ScoMcrA"/>
</dbReference>
<accession>A0A5S9QTV0</accession>
<keyword evidence="5" id="KW-1185">Reference proteome</keyword>